<keyword evidence="3 11" id="KW-1134">Transmembrane beta strand</keyword>
<evidence type="ECO:0000256" key="13">
    <source>
        <dbReference type="SAM" id="SignalP"/>
    </source>
</evidence>
<comment type="subcellular location">
    <subcellularLocation>
        <location evidence="1 11">Cell outer membrane</location>
        <topology evidence="1 11">Multi-pass membrane protein</topology>
    </subcellularLocation>
</comment>
<evidence type="ECO:0000256" key="8">
    <source>
        <dbReference type="ARBA" id="ARBA00023077"/>
    </source>
</evidence>
<dbReference type="Proteomes" id="UP000445000">
    <property type="component" value="Unassembled WGS sequence"/>
</dbReference>
<comment type="similarity">
    <text evidence="11 12">Belongs to the TonB-dependent receptor family.</text>
</comment>
<keyword evidence="6" id="KW-0408">Iron</keyword>
<evidence type="ECO:0000256" key="12">
    <source>
        <dbReference type="RuleBase" id="RU003357"/>
    </source>
</evidence>
<evidence type="ECO:0000313" key="16">
    <source>
        <dbReference type="Proteomes" id="UP000445000"/>
    </source>
</evidence>
<accession>A0A829YJA5</accession>
<reference evidence="16" key="1">
    <citation type="submission" date="2020-01" db="EMBL/GenBank/DDBJ databases">
        <title>'Steroidobacter agaridevorans' sp. nov., agar-degrading bacteria isolated from rhizosphere soils.</title>
        <authorList>
            <person name="Ikenaga M."/>
            <person name="Kataoka M."/>
            <person name="Murouchi A."/>
            <person name="Katsuragi S."/>
            <person name="Sakai M."/>
        </authorList>
    </citation>
    <scope>NUCLEOTIDE SEQUENCE [LARGE SCALE GENOMIC DNA]</scope>
    <source>
        <strain evidence="16">YU21-B</strain>
    </source>
</reference>
<proteinExistence type="inferred from homology"/>
<evidence type="ECO:0000256" key="9">
    <source>
        <dbReference type="ARBA" id="ARBA00023136"/>
    </source>
</evidence>
<dbReference type="GO" id="GO:0009279">
    <property type="term" value="C:cell outer membrane"/>
    <property type="evidence" value="ECO:0007669"/>
    <property type="project" value="UniProtKB-SubCell"/>
</dbReference>
<dbReference type="SUPFAM" id="SSF56935">
    <property type="entry name" value="Porins"/>
    <property type="match status" value="1"/>
</dbReference>
<evidence type="ECO:0000256" key="7">
    <source>
        <dbReference type="ARBA" id="ARBA00023065"/>
    </source>
</evidence>
<dbReference type="RefSeq" id="WP_161814221.1">
    <property type="nucleotide sequence ID" value="NZ_BLJN01000004.1"/>
</dbReference>
<evidence type="ECO:0000256" key="3">
    <source>
        <dbReference type="ARBA" id="ARBA00022452"/>
    </source>
</evidence>
<keyword evidence="5 11" id="KW-0812">Transmembrane</keyword>
<dbReference type="Pfam" id="PF07715">
    <property type="entry name" value="Plug"/>
    <property type="match status" value="1"/>
</dbReference>
<comment type="caution">
    <text evidence="15">The sequence shown here is derived from an EMBL/GenBank/DDBJ whole genome shotgun (WGS) entry which is preliminary data.</text>
</comment>
<dbReference type="PANTHER" id="PTHR32552">
    <property type="entry name" value="FERRICHROME IRON RECEPTOR-RELATED"/>
    <property type="match status" value="1"/>
</dbReference>
<evidence type="ECO:0000256" key="5">
    <source>
        <dbReference type="ARBA" id="ARBA00022692"/>
    </source>
</evidence>
<dbReference type="InterPro" id="IPR011662">
    <property type="entry name" value="Secretin/TonB_short_N"/>
</dbReference>
<evidence type="ECO:0000313" key="15">
    <source>
        <dbReference type="EMBL" id="GFE82596.1"/>
    </source>
</evidence>
<dbReference type="EMBL" id="BLJN01000004">
    <property type="protein sequence ID" value="GFE82596.1"/>
    <property type="molecule type" value="Genomic_DNA"/>
</dbReference>
<dbReference type="InterPro" id="IPR000531">
    <property type="entry name" value="Beta-barrel_TonB"/>
</dbReference>
<keyword evidence="7" id="KW-0406">Ion transport</keyword>
<dbReference type="Gene3D" id="2.40.170.20">
    <property type="entry name" value="TonB-dependent receptor, beta-barrel domain"/>
    <property type="match status" value="1"/>
</dbReference>
<evidence type="ECO:0000256" key="11">
    <source>
        <dbReference type="PROSITE-ProRule" id="PRU01360"/>
    </source>
</evidence>
<keyword evidence="4" id="KW-0410">Iron transport</keyword>
<dbReference type="Pfam" id="PF00593">
    <property type="entry name" value="TonB_dep_Rec_b-barrel"/>
    <property type="match status" value="1"/>
</dbReference>
<dbReference type="GO" id="GO:0006826">
    <property type="term" value="P:iron ion transport"/>
    <property type="evidence" value="ECO:0007669"/>
    <property type="project" value="UniProtKB-KW"/>
</dbReference>
<dbReference type="Gene3D" id="3.55.50.30">
    <property type="match status" value="1"/>
</dbReference>
<keyword evidence="13" id="KW-0732">Signal</keyword>
<feature type="chain" id="PRO_5032935935" evidence="13">
    <location>
        <begin position="22"/>
        <end position="800"/>
    </location>
</feature>
<keyword evidence="10 11" id="KW-0998">Cell outer membrane</keyword>
<dbReference type="AlphaFoldDB" id="A0A829YJA5"/>
<name>A0A829YJA5_9GAMM</name>
<evidence type="ECO:0000256" key="1">
    <source>
        <dbReference type="ARBA" id="ARBA00004571"/>
    </source>
</evidence>
<keyword evidence="2 11" id="KW-0813">Transport</keyword>
<evidence type="ECO:0000259" key="14">
    <source>
        <dbReference type="SMART" id="SM00965"/>
    </source>
</evidence>
<dbReference type="InterPro" id="IPR012910">
    <property type="entry name" value="Plug_dom"/>
</dbReference>
<gene>
    <name evidence="15" type="ORF">GCM10011487_45960</name>
</gene>
<dbReference type="PROSITE" id="PS52016">
    <property type="entry name" value="TONB_DEPENDENT_REC_3"/>
    <property type="match status" value="1"/>
</dbReference>
<organism evidence="15 16">
    <name type="scientific">Steroidobacter agaridevorans</name>
    <dbReference type="NCBI Taxonomy" id="2695856"/>
    <lineage>
        <taxon>Bacteria</taxon>
        <taxon>Pseudomonadati</taxon>
        <taxon>Pseudomonadota</taxon>
        <taxon>Gammaproteobacteria</taxon>
        <taxon>Steroidobacterales</taxon>
        <taxon>Steroidobacteraceae</taxon>
        <taxon>Steroidobacter</taxon>
    </lineage>
</organism>
<dbReference type="SMART" id="SM00965">
    <property type="entry name" value="STN"/>
    <property type="match status" value="1"/>
</dbReference>
<evidence type="ECO:0000256" key="4">
    <source>
        <dbReference type="ARBA" id="ARBA00022496"/>
    </source>
</evidence>
<keyword evidence="15" id="KW-0675">Receptor</keyword>
<protein>
    <submittedName>
        <fullName evidence="15">TonB-dependent receptor</fullName>
    </submittedName>
</protein>
<sequence length="800" mass="86388">MRAACLSVALALCATIVPAGAQAIAQRYDLNIPRQSLDTALKEFAHQTGLQVARFSDTIDGAMMVGPVAGDLSVEQALRELLKAGGLSYRVVNDNTIAVVTDRRDSQSAVRAQPGWQLAQANEPAQALGASAGQSSERDIALEEVIVTAQKRAQRLIDVPLTVATLSNETLERAGIDTLLDMSHAVPGLVVSDAGGGFIRYYVRGVGNVYGSSSTALVGVYLDEADVTGSASSQLDLRANDIERVEVLKGPQGTLYGAGSSGGTIRFITRDPQLDRFTAEGDLDVYFTDGGDSSQSVSAVVNVPVVEDVFGLRMVGNVGDLGGWVDQPDAGGSNVNDQQLREVRVKGLWKPLEDLTVKGLVYLHRNEGDGIASSTDAEYQLVAAADPTRRLPFATDFDIYNLTATYEFPSVTVLSSSTYVDNSALVSLSQKYAIAPPPAPLFEALSNNTTDTRVFTQEIRLNGEAGRVDWTAGVFYKDVNYRNRNFLELAMGGEDLGSIPIFTEEQSKSGSLFGDVSYALTERAEIGAGIRYFTDDLTAFDGVEHRDGSFHSVDPRLYFSYGFTPDVRVYVSAAEGFRSGGFNTENGEQTTFDPEKVRSYELGVKAALLERRLSLEAAVFLSDYEDIQMFRLDADNLGSVDNGGDARVKGIDASLDWQMTERLLLQLSGNYTDTEIVALAPGVAAVIEGDPVDYTTEYAGSVAGTYSFSWATGLPGFVRLDYNRLGPSHITDRSVPILYESDVNDLVNARLGLQWNRWTIELYGSNLTSEDRLQDPNGGFGFGARPRPRVLGVRLGGSFE</sequence>
<feature type="signal peptide" evidence="13">
    <location>
        <begin position="1"/>
        <end position="21"/>
    </location>
</feature>
<keyword evidence="16" id="KW-1185">Reference proteome</keyword>
<dbReference type="InterPro" id="IPR039426">
    <property type="entry name" value="TonB-dep_rcpt-like"/>
</dbReference>
<evidence type="ECO:0000256" key="6">
    <source>
        <dbReference type="ARBA" id="ARBA00023004"/>
    </source>
</evidence>
<evidence type="ECO:0000256" key="2">
    <source>
        <dbReference type="ARBA" id="ARBA00022448"/>
    </source>
</evidence>
<dbReference type="InterPro" id="IPR036942">
    <property type="entry name" value="Beta-barrel_TonB_sf"/>
</dbReference>
<dbReference type="PANTHER" id="PTHR32552:SF81">
    <property type="entry name" value="TONB-DEPENDENT OUTER MEMBRANE RECEPTOR"/>
    <property type="match status" value="1"/>
</dbReference>
<keyword evidence="8 12" id="KW-0798">TonB box</keyword>
<evidence type="ECO:0000256" key="10">
    <source>
        <dbReference type="ARBA" id="ARBA00023237"/>
    </source>
</evidence>
<feature type="domain" description="Secretin/TonB short N-terminal" evidence="14">
    <location>
        <begin position="50"/>
        <end position="102"/>
    </location>
</feature>
<keyword evidence="9 11" id="KW-0472">Membrane</keyword>